<accession>A0ABP5E9B4</accession>
<protein>
    <recommendedName>
        <fullName evidence="1">AB hydrolase-1 domain-containing protein</fullName>
    </recommendedName>
</protein>
<dbReference type="EMBL" id="BAAAOH010000001">
    <property type="protein sequence ID" value="GAA1993915.1"/>
    <property type="molecule type" value="Genomic_DNA"/>
</dbReference>
<dbReference type="InterPro" id="IPR000073">
    <property type="entry name" value="AB_hydrolase_1"/>
</dbReference>
<evidence type="ECO:0000313" key="2">
    <source>
        <dbReference type="EMBL" id="GAA1993915.1"/>
    </source>
</evidence>
<feature type="domain" description="AB hydrolase-1" evidence="1">
    <location>
        <begin position="22"/>
        <end position="245"/>
    </location>
</feature>
<dbReference type="SUPFAM" id="SSF53474">
    <property type="entry name" value="alpha/beta-Hydrolases"/>
    <property type="match status" value="1"/>
</dbReference>
<dbReference type="Gene3D" id="3.40.50.1820">
    <property type="entry name" value="alpha/beta hydrolase"/>
    <property type="match status" value="1"/>
</dbReference>
<dbReference type="InterPro" id="IPR050228">
    <property type="entry name" value="Carboxylesterase_BioH"/>
</dbReference>
<dbReference type="PRINTS" id="PR00111">
    <property type="entry name" value="ABHYDROLASE"/>
</dbReference>
<proteinExistence type="predicted"/>
<evidence type="ECO:0000313" key="3">
    <source>
        <dbReference type="Proteomes" id="UP001500326"/>
    </source>
</evidence>
<name>A0ABP5E9B4_9MICO</name>
<keyword evidence="3" id="KW-1185">Reference proteome</keyword>
<dbReference type="PANTHER" id="PTHR43194">
    <property type="entry name" value="HYDROLASE ALPHA/BETA FOLD FAMILY"/>
    <property type="match status" value="1"/>
</dbReference>
<dbReference type="InterPro" id="IPR029058">
    <property type="entry name" value="AB_hydrolase_fold"/>
</dbReference>
<dbReference type="Pfam" id="PF12697">
    <property type="entry name" value="Abhydrolase_6"/>
    <property type="match status" value="1"/>
</dbReference>
<organism evidence="2 3">
    <name type="scientific">Microbacterium pumilum</name>
    <dbReference type="NCBI Taxonomy" id="344165"/>
    <lineage>
        <taxon>Bacteria</taxon>
        <taxon>Bacillati</taxon>
        <taxon>Actinomycetota</taxon>
        <taxon>Actinomycetes</taxon>
        <taxon>Micrococcales</taxon>
        <taxon>Microbacteriaceae</taxon>
        <taxon>Microbacterium</taxon>
    </lineage>
</organism>
<sequence length="253" mass="27132">MPAPVTLPRLSWGDPASSRRALLVHGLGSNGALMWRFGVAIANAGWQADAVDLRGHGVAPRTLDYRVAAYAADLSATLAAARGAWDLVVGHSLGGAASVVAAAEHPEWARRLILVDPAIRPTPRDLEIVRASQEESFADPSKEAVRSAHPNWHEHDIELKSLSAHQASRWAVEQTSSQNTPWDVTDAAASVTVPMHILGSDPDVYSIYWGERLAGLRAANPAIGYSFVAGAGHSPHRDRPEETVAEFLRIIGD</sequence>
<dbReference type="PANTHER" id="PTHR43194:SF2">
    <property type="entry name" value="PEROXISOMAL MEMBRANE PROTEIN LPX1"/>
    <property type="match status" value="1"/>
</dbReference>
<reference evidence="3" key="1">
    <citation type="journal article" date="2019" name="Int. J. Syst. Evol. Microbiol.">
        <title>The Global Catalogue of Microorganisms (GCM) 10K type strain sequencing project: providing services to taxonomists for standard genome sequencing and annotation.</title>
        <authorList>
            <consortium name="The Broad Institute Genomics Platform"/>
            <consortium name="The Broad Institute Genome Sequencing Center for Infectious Disease"/>
            <person name="Wu L."/>
            <person name="Ma J."/>
        </authorList>
    </citation>
    <scope>NUCLEOTIDE SEQUENCE [LARGE SCALE GENOMIC DNA]</scope>
    <source>
        <strain evidence="3">JCM 14902</strain>
    </source>
</reference>
<dbReference type="RefSeq" id="WP_344064484.1">
    <property type="nucleotide sequence ID" value="NZ_BAAAOH010000001.1"/>
</dbReference>
<gene>
    <name evidence="2" type="ORF">GCM10009777_31950</name>
</gene>
<dbReference type="Proteomes" id="UP001500326">
    <property type="component" value="Unassembled WGS sequence"/>
</dbReference>
<comment type="caution">
    <text evidence="2">The sequence shown here is derived from an EMBL/GenBank/DDBJ whole genome shotgun (WGS) entry which is preliminary data.</text>
</comment>
<evidence type="ECO:0000259" key="1">
    <source>
        <dbReference type="Pfam" id="PF12697"/>
    </source>
</evidence>